<dbReference type="EMBL" id="PDUD01000010">
    <property type="protein sequence ID" value="PHN07335.1"/>
    <property type="molecule type" value="Genomic_DNA"/>
</dbReference>
<keyword evidence="1" id="KW-0175">Coiled coil</keyword>
<dbReference type="OrthoDB" id="9808753at2"/>
<evidence type="ECO:0000256" key="1">
    <source>
        <dbReference type="SAM" id="Coils"/>
    </source>
</evidence>
<evidence type="ECO:0008006" key="4">
    <source>
        <dbReference type="Google" id="ProtNLM"/>
    </source>
</evidence>
<dbReference type="Proteomes" id="UP000223913">
    <property type="component" value="Unassembled WGS sequence"/>
</dbReference>
<accession>A0A2D0NFS4</accession>
<name>A0A2D0NFS4_FLAN2</name>
<comment type="caution">
    <text evidence="2">The sequence shown here is derived from an EMBL/GenBank/DDBJ whole genome shotgun (WGS) entry which is preliminary data.</text>
</comment>
<organism evidence="2 3">
    <name type="scientific">Flavilitoribacter nigricans (strain ATCC 23147 / DSM 23189 / NBRC 102662 / NCIMB 1420 / SS-2)</name>
    <name type="common">Lewinella nigricans</name>
    <dbReference type="NCBI Taxonomy" id="1122177"/>
    <lineage>
        <taxon>Bacteria</taxon>
        <taxon>Pseudomonadati</taxon>
        <taxon>Bacteroidota</taxon>
        <taxon>Saprospiria</taxon>
        <taxon>Saprospirales</taxon>
        <taxon>Lewinellaceae</taxon>
        <taxon>Flavilitoribacter</taxon>
    </lineage>
</organism>
<gene>
    <name evidence="2" type="ORF">CRP01_06810</name>
</gene>
<sequence length="324" mass="34860">MKLRSQFTAILTTFILLFNLPLMAQVTIGPDYIGINAAGPLSPLSINGNGDTRWGALIKTTSGADGAIGLKAETAAPACGSCRVSALDGRVESGLGYTIGARGISTNTTPSGSGRSYGVWAQAGNATSNYNYGLYGVLSGDNGGTAVLGWDQVNYPSWDENTNGTWAGYFKGDVDVDGRLAIGVDQFNFVIPNPTDPLNDPFDLSNYKLFVCGGILADEWLVPNATWCDYVFEENYRLTSLEEVEEHIAEKGHLHNTPSAKEIESSGLKVGDITVNQQEKIEEIFLHLIDMNKRLNTLEKDNADLKAENARLKAQLAGQRTGSK</sequence>
<dbReference type="AlphaFoldDB" id="A0A2D0NFS4"/>
<feature type="coiled-coil region" evidence="1">
    <location>
        <begin position="288"/>
        <end position="315"/>
    </location>
</feature>
<reference evidence="2 3" key="1">
    <citation type="submission" date="2017-10" db="EMBL/GenBank/DDBJ databases">
        <title>The draft genome sequence of Lewinella nigricans NBRC 102662.</title>
        <authorList>
            <person name="Wang K."/>
        </authorList>
    </citation>
    <scope>NUCLEOTIDE SEQUENCE [LARGE SCALE GENOMIC DNA]</scope>
    <source>
        <strain evidence="2 3">NBRC 102662</strain>
    </source>
</reference>
<protein>
    <recommendedName>
        <fullName evidence="4">Peptidase S74 domain-containing protein</fullName>
    </recommendedName>
</protein>
<proteinExistence type="predicted"/>
<dbReference type="RefSeq" id="WP_099149265.1">
    <property type="nucleotide sequence ID" value="NZ_PDUD01000010.1"/>
</dbReference>
<evidence type="ECO:0000313" key="2">
    <source>
        <dbReference type="EMBL" id="PHN07335.1"/>
    </source>
</evidence>
<evidence type="ECO:0000313" key="3">
    <source>
        <dbReference type="Proteomes" id="UP000223913"/>
    </source>
</evidence>
<keyword evidence="3" id="KW-1185">Reference proteome</keyword>